<dbReference type="Proteomes" id="UP001552299">
    <property type="component" value="Unassembled WGS sequence"/>
</dbReference>
<evidence type="ECO:0000256" key="1">
    <source>
        <dbReference type="SAM" id="Phobius"/>
    </source>
</evidence>
<reference evidence="2 3" key="1">
    <citation type="journal article" date="2024" name="Plant Biotechnol. J.">
        <title>Dendrobium thyrsiflorum genome and its molecular insights into genes involved in important horticultural traits.</title>
        <authorList>
            <person name="Chen B."/>
            <person name="Wang J.Y."/>
            <person name="Zheng P.J."/>
            <person name="Li K.L."/>
            <person name="Liang Y.M."/>
            <person name="Chen X.F."/>
            <person name="Zhang C."/>
            <person name="Zhao X."/>
            <person name="He X."/>
            <person name="Zhang G.Q."/>
            <person name="Liu Z.J."/>
            <person name="Xu Q."/>
        </authorList>
    </citation>
    <scope>NUCLEOTIDE SEQUENCE [LARGE SCALE GENOMIC DNA]</scope>
    <source>
        <strain evidence="2">GZMU011</strain>
    </source>
</reference>
<name>A0ABD0U1R0_DENTH</name>
<dbReference type="AlphaFoldDB" id="A0ABD0U1R0"/>
<accession>A0ABD0U1R0</accession>
<evidence type="ECO:0000313" key="2">
    <source>
        <dbReference type="EMBL" id="KAL0905887.1"/>
    </source>
</evidence>
<gene>
    <name evidence="2" type="ORF">M5K25_024333</name>
</gene>
<keyword evidence="1" id="KW-0472">Membrane</keyword>
<sequence length="88" mass="10002">MEVRRRVVIRQNSSVRRWSDKILASGGDPAKLRHQAVVRRWSRRSLFLLFFSSCLGSPLMGNEGPIYSFLSVAWPVNKGKIRGIFGVV</sequence>
<protein>
    <submittedName>
        <fullName evidence="2">Uncharacterized protein</fullName>
    </submittedName>
</protein>
<organism evidence="2 3">
    <name type="scientific">Dendrobium thyrsiflorum</name>
    <name type="common">Pinecone-like raceme dendrobium</name>
    <name type="synonym">Orchid</name>
    <dbReference type="NCBI Taxonomy" id="117978"/>
    <lineage>
        <taxon>Eukaryota</taxon>
        <taxon>Viridiplantae</taxon>
        <taxon>Streptophyta</taxon>
        <taxon>Embryophyta</taxon>
        <taxon>Tracheophyta</taxon>
        <taxon>Spermatophyta</taxon>
        <taxon>Magnoliopsida</taxon>
        <taxon>Liliopsida</taxon>
        <taxon>Asparagales</taxon>
        <taxon>Orchidaceae</taxon>
        <taxon>Epidendroideae</taxon>
        <taxon>Malaxideae</taxon>
        <taxon>Dendrobiinae</taxon>
        <taxon>Dendrobium</taxon>
    </lineage>
</organism>
<keyword evidence="3" id="KW-1185">Reference proteome</keyword>
<comment type="caution">
    <text evidence="2">The sequence shown here is derived from an EMBL/GenBank/DDBJ whole genome shotgun (WGS) entry which is preliminary data.</text>
</comment>
<evidence type="ECO:0000313" key="3">
    <source>
        <dbReference type="Proteomes" id="UP001552299"/>
    </source>
</evidence>
<proteinExistence type="predicted"/>
<keyword evidence="1" id="KW-1133">Transmembrane helix</keyword>
<keyword evidence="1" id="KW-0812">Transmembrane</keyword>
<feature type="transmembrane region" description="Helical" evidence="1">
    <location>
        <begin position="41"/>
        <end position="60"/>
    </location>
</feature>
<dbReference type="EMBL" id="JANQDX010000018">
    <property type="protein sequence ID" value="KAL0905887.1"/>
    <property type="molecule type" value="Genomic_DNA"/>
</dbReference>